<keyword evidence="2" id="KW-1185">Reference proteome</keyword>
<reference evidence="1 2" key="1">
    <citation type="submission" date="2020-02" db="EMBL/GenBank/DDBJ databases">
        <authorList>
            <person name="Hogendoorn C."/>
        </authorList>
    </citation>
    <scope>NUCLEOTIDE SEQUENCE [LARGE SCALE GENOMIC DNA]</scope>
    <source>
        <strain evidence="1">METHB21</strain>
    </source>
</reference>
<evidence type="ECO:0008006" key="3">
    <source>
        <dbReference type="Google" id="ProtNLM"/>
    </source>
</evidence>
<sequence length="82" mass="9763">MKYSLMDHAKKLIAKRQICNKWIKETLVYPARIQSDWNDPGWVHVLRLIAERGFRVLRIIYNETNDPVTIVTAYFDDEVKDL</sequence>
<name>A0A8S0W932_9GAMM</name>
<dbReference type="Proteomes" id="UP000494216">
    <property type="component" value="Unassembled WGS sequence"/>
</dbReference>
<evidence type="ECO:0000313" key="1">
    <source>
        <dbReference type="EMBL" id="CAA9889654.1"/>
    </source>
</evidence>
<evidence type="ECO:0000313" key="2">
    <source>
        <dbReference type="Proteomes" id="UP000494216"/>
    </source>
</evidence>
<comment type="caution">
    <text evidence="1">The sequence shown here is derived from an EMBL/GenBank/DDBJ whole genome shotgun (WGS) entry which is preliminary data.</text>
</comment>
<dbReference type="EMBL" id="CADCXN010000024">
    <property type="protein sequence ID" value="CAA9889654.1"/>
    <property type="molecule type" value="Genomic_DNA"/>
</dbReference>
<accession>A0A8S0W932</accession>
<dbReference type="RefSeq" id="WP_174624643.1">
    <property type="nucleotide sequence ID" value="NZ_CADCXN010000024.1"/>
</dbReference>
<gene>
    <name evidence="1" type="ORF">METHB2_120013</name>
</gene>
<proteinExistence type="predicted"/>
<protein>
    <recommendedName>
        <fullName evidence="3">DUF4258 domain-containing protein</fullName>
    </recommendedName>
</protein>
<dbReference type="InterPro" id="IPR025354">
    <property type="entry name" value="DUF4258"/>
</dbReference>
<organism evidence="1 2">
    <name type="scientific">Candidatus Methylobacter favarea</name>
    <dbReference type="NCBI Taxonomy" id="2707345"/>
    <lineage>
        <taxon>Bacteria</taxon>
        <taxon>Pseudomonadati</taxon>
        <taxon>Pseudomonadota</taxon>
        <taxon>Gammaproteobacteria</taxon>
        <taxon>Methylococcales</taxon>
        <taxon>Methylococcaceae</taxon>
        <taxon>Methylobacter</taxon>
    </lineage>
</organism>
<dbReference type="AlphaFoldDB" id="A0A8S0W932"/>
<dbReference type="Pfam" id="PF14076">
    <property type="entry name" value="DUF4258"/>
    <property type="match status" value="1"/>
</dbReference>